<keyword evidence="3" id="KW-0808">Transferase</keyword>
<feature type="domain" description="Protein kinase" evidence="8">
    <location>
        <begin position="59"/>
        <end position="389"/>
    </location>
</feature>
<dbReference type="PANTHER" id="PTHR43671">
    <property type="entry name" value="SERINE/THREONINE-PROTEIN KINASE NEK"/>
    <property type="match status" value="1"/>
</dbReference>
<sequence length="414" mass="46741">MDPGTIFTTLPLLPGLNSALRLGFYLFAGPDSRSEARKAWSKKYSTSHVELDRNDSPPFALDRMLGKGGFGQVHQIKLGKTVVALKRTWPRGRLRPQDTAEIKLLGKLSRDQHRHIVEVIGSYVLPGKTYTELGLLLWPVAQYDLSHLFGQIERNNELVSRQCVISEEHADTDALLELRAFSGLPAWKIQNANPDLNAVVQEANDRARARILSTLGCIATAVRYLHEHEIRHRDLKPSQILLSNNGLWLTDFGLSRDFSEEDTSVTSNGDRITIKYHAPERQAGKPCGRPEDIFGLGCIFLEIAIVASGQTRETVLGPGWTYNSWSYQAHLQDIEDCRVCCRPDDDVLGARLSTSAWQDLHKLTLSMLARDPKERPSISDVLRSLYQYYPRWICGYDIRPERPLFGDCCYVARV</sequence>
<evidence type="ECO:0000256" key="7">
    <source>
        <dbReference type="PROSITE-ProRule" id="PRU10141"/>
    </source>
</evidence>
<evidence type="ECO:0000256" key="1">
    <source>
        <dbReference type="ARBA" id="ARBA00010886"/>
    </source>
</evidence>
<proteinExistence type="inferred from homology"/>
<dbReference type="InParanoid" id="A0A1Y2LSV4"/>
<keyword evidence="10" id="KW-1185">Reference proteome</keyword>
<dbReference type="InterPro" id="IPR011009">
    <property type="entry name" value="Kinase-like_dom_sf"/>
</dbReference>
<dbReference type="EMBL" id="KZ107850">
    <property type="protein sequence ID" value="OSS46946.1"/>
    <property type="molecule type" value="Genomic_DNA"/>
</dbReference>
<evidence type="ECO:0000256" key="6">
    <source>
        <dbReference type="ARBA" id="ARBA00022840"/>
    </source>
</evidence>
<gene>
    <name evidence="9" type="ORF">B5807_08896</name>
</gene>
<reference evidence="9 10" key="1">
    <citation type="journal article" date="2017" name="Genome Announc.">
        <title>Genome sequence of the saprophytic ascomycete Epicoccum nigrum ICMP 19927 strain isolated from New Zealand.</title>
        <authorList>
            <person name="Fokin M."/>
            <person name="Fleetwood D."/>
            <person name="Weir B.S."/>
            <person name="Villas-Boas S.G."/>
        </authorList>
    </citation>
    <scope>NUCLEOTIDE SEQUENCE [LARGE SCALE GENOMIC DNA]</scope>
    <source>
        <strain evidence="9 10">ICMP 19927</strain>
    </source>
</reference>
<evidence type="ECO:0000256" key="4">
    <source>
        <dbReference type="ARBA" id="ARBA00022741"/>
    </source>
</evidence>
<keyword evidence="5" id="KW-0418">Kinase</keyword>
<evidence type="ECO:0000256" key="2">
    <source>
        <dbReference type="ARBA" id="ARBA00012513"/>
    </source>
</evidence>
<comment type="similarity">
    <text evidence="1">Belongs to the protein kinase superfamily. NEK Ser/Thr protein kinase family. NIMA subfamily.</text>
</comment>
<name>A0A1Y2LSV4_EPING</name>
<evidence type="ECO:0000256" key="3">
    <source>
        <dbReference type="ARBA" id="ARBA00022679"/>
    </source>
</evidence>
<evidence type="ECO:0000313" key="10">
    <source>
        <dbReference type="Proteomes" id="UP000193240"/>
    </source>
</evidence>
<dbReference type="SUPFAM" id="SSF56112">
    <property type="entry name" value="Protein kinase-like (PK-like)"/>
    <property type="match status" value="1"/>
</dbReference>
<evidence type="ECO:0000259" key="8">
    <source>
        <dbReference type="PROSITE" id="PS50011"/>
    </source>
</evidence>
<dbReference type="Gene3D" id="3.30.200.20">
    <property type="entry name" value="Phosphorylase Kinase, domain 1"/>
    <property type="match status" value="1"/>
</dbReference>
<evidence type="ECO:0000313" key="9">
    <source>
        <dbReference type="EMBL" id="OSS46946.1"/>
    </source>
</evidence>
<dbReference type="OMA" id="LIMADVH"/>
<dbReference type="GO" id="GO:0005524">
    <property type="term" value="F:ATP binding"/>
    <property type="evidence" value="ECO:0007669"/>
    <property type="project" value="UniProtKB-UniRule"/>
</dbReference>
<evidence type="ECO:0000256" key="5">
    <source>
        <dbReference type="ARBA" id="ARBA00022777"/>
    </source>
</evidence>
<keyword evidence="4 7" id="KW-0547">Nucleotide-binding</keyword>
<dbReference type="InterPro" id="IPR017441">
    <property type="entry name" value="Protein_kinase_ATP_BS"/>
</dbReference>
<organism evidence="9 10">
    <name type="scientific">Epicoccum nigrum</name>
    <name type="common">Soil fungus</name>
    <name type="synonym">Epicoccum purpurascens</name>
    <dbReference type="NCBI Taxonomy" id="105696"/>
    <lineage>
        <taxon>Eukaryota</taxon>
        <taxon>Fungi</taxon>
        <taxon>Dikarya</taxon>
        <taxon>Ascomycota</taxon>
        <taxon>Pezizomycotina</taxon>
        <taxon>Dothideomycetes</taxon>
        <taxon>Pleosporomycetidae</taxon>
        <taxon>Pleosporales</taxon>
        <taxon>Pleosporineae</taxon>
        <taxon>Didymellaceae</taxon>
        <taxon>Epicoccum</taxon>
    </lineage>
</organism>
<keyword evidence="6 7" id="KW-0067">ATP-binding</keyword>
<dbReference type="PROSITE" id="PS50011">
    <property type="entry name" value="PROTEIN_KINASE_DOM"/>
    <property type="match status" value="1"/>
</dbReference>
<dbReference type="Pfam" id="PF00069">
    <property type="entry name" value="Pkinase"/>
    <property type="match status" value="1"/>
</dbReference>
<dbReference type="Gene3D" id="1.10.510.10">
    <property type="entry name" value="Transferase(Phosphotransferase) domain 1"/>
    <property type="match status" value="1"/>
</dbReference>
<accession>A0A1Y2LSV4</accession>
<dbReference type="PANTHER" id="PTHR43671:SF13">
    <property type="entry name" value="SERINE_THREONINE-PROTEIN KINASE NEK2"/>
    <property type="match status" value="1"/>
</dbReference>
<dbReference type="GO" id="GO:0004674">
    <property type="term" value="F:protein serine/threonine kinase activity"/>
    <property type="evidence" value="ECO:0007669"/>
    <property type="project" value="UniProtKB-EC"/>
</dbReference>
<dbReference type="InterPro" id="IPR000719">
    <property type="entry name" value="Prot_kinase_dom"/>
</dbReference>
<dbReference type="CDD" id="cd00180">
    <property type="entry name" value="PKc"/>
    <property type="match status" value="1"/>
</dbReference>
<dbReference type="PROSITE" id="PS00107">
    <property type="entry name" value="PROTEIN_KINASE_ATP"/>
    <property type="match status" value="1"/>
</dbReference>
<dbReference type="STRING" id="105696.A0A1Y2LSV4"/>
<dbReference type="InterPro" id="IPR050660">
    <property type="entry name" value="NEK_Ser/Thr_kinase"/>
</dbReference>
<feature type="binding site" evidence="7">
    <location>
        <position position="86"/>
    </location>
    <ligand>
        <name>ATP</name>
        <dbReference type="ChEBI" id="CHEBI:30616"/>
    </ligand>
</feature>
<dbReference type="EC" id="2.7.11.1" evidence="2"/>
<dbReference type="AlphaFoldDB" id="A0A1Y2LSV4"/>
<protein>
    <recommendedName>
        <fullName evidence="2">non-specific serine/threonine protein kinase</fullName>
        <ecNumber evidence="2">2.7.11.1</ecNumber>
    </recommendedName>
</protein>
<dbReference type="Proteomes" id="UP000193240">
    <property type="component" value="Unassembled WGS sequence"/>
</dbReference>